<protein>
    <submittedName>
        <fullName evidence="2">Uncharacterized protein</fullName>
    </submittedName>
</protein>
<dbReference type="EMBL" id="JACHVZ010000006">
    <property type="protein sequence ID" value="MBB2927991.1"/>
    <property type="molecule type" value="Genomic_DNA"/>
</dbReference>
<reference evidence="2 3" key="1">
    <citation type="submission" date="2020-08" db="EMBL/GenBank/DDBJ databases">
        <title>Genomic Encyclopedia of Type Strains, Phase IV (KMG-V): Genome sequencing to study the core and pangenomes of soil and plant-associated prokaryotes.</title>
        <authorList>
            <person name="Whitman W."/>
        </authorList>
    </citation>
    <scope>NUCLEOTIDE SEQUENCE [LARGE SCALE GENOMIC DNA]</scope>
    <source>
        <strain evidence="2 3">SRMrh-85</strain>
    </source>
</reference>
<feature type="region of interest" description="Disordered" evidence="1">
    <location>
        <begin position="32"/>
        <end position="61"/>
    </location>
</feature>
<sequence>MGIGGLATPHGRQLGLLEIGDDIGLLQWNRGKHGGARSHIRPKAHRAPANHAIDWRNDACP</sequence>
<feature type="compositionally biased region" description="Basic residues" evidence="1">
    <location>
        <begin position="32"/>
        <end position="48"/>
    </location>
</feature>
<gene>
    <name evidence="2" type="ORF">FHX59_002412</name>
</gene>
<keyword evidence="3" id="KW-1185">Reference proteome</keyword>
<proteinExistence type="predicted"/>
<evidence type="ECO:0000313" key="2">
    <source>
        <dbReference type="EMBL" id="MBB2927991.1"/>
    </source>
</evidence>
<evidence type="ECO:0000256" key="1">
    <source>
        <dbReference type="SAM" id="MobiDB-lite"/>
    </source>
</evidence>
<organism evidence="2 3">
    <name type="scientific">Paraburkholderia silvatlantica</name>
    <dbReference type="NCBI Taxonomy" id="321895"/>
    <lineage>
        <taxon>Bacteria</taxon>
        <taxon>Pseudomonadati</taxon>
        <taxon>Pseudomonadota</taxon>
        <taxon>Betaproteobacteria</taxon>
        <taxon>Burkholderiales</taxon>
        <taxon>Burkholderiaceae</taxon>
        <taxon>Paraburkholderia</taxon>
    </lineage>
</organism>
<comment type="caution">
    <text evidence="2">The sequence shown here is derived from an EMBL/GenBank/DDBJ whole genome shotgun (WGS) entry which is preliminary data.</text>
</comment>
<accession>A0ABR6FKP5</accession>
<dbReference type="Proteomes" id="UP000533533">
    <property type="component" value="Unassembled WGS sequence"/>
</dbReference>
<evidence type="ECO:0000313" key="3">
    <source>
        <dbReference type="Proteomes" id="UP000533533"/>
    </source>
</evidence>
<name>A0ABR6FKP5_9BURK</name>